<feature type="signal peptide" evidence="2">
    <location>
        <begin position="1"/>
        <end position="32"/>
    </location>
</feature>
<keyword evidence="2" id="KW-0732">Signal</keyword>
<evidence type="ECO:0000313" key="3">
    <source>
        <dbReference type="EMBL" id="KAK6987729.1"/>
    </source>
</evidence>
<evidence type="ECO:0000313" key="4">
    <source>
        <dbReference type="Proteomes" id="UP001362999"/>
    </source>
</evidence>
<feature type="compositionally biased region" description="Basic and acidic residues" evidence="1">
    <location>
        <begin position="227"/>
        <end position="243"/>
    </location>
</feature>
<name>A0AAV9ZMR6_9AGAR</name>
<accession>A0AAV9ZMR6</accession>
<proteinExistence type="predicted"/>
<protein>
    <recommendedName>
        <fullName evidence="5">Secreted protein</fullName>
    </recommendedName>
</protein>
<evidence type="ECO:0008006" key="5">
    <source>
        <dbReference type="Google" id="ProtNLM"/>
    </source>
</evidence>
<comment type="caution">
    <text evidence="3">The sequence shown here is derived from an EMBL/GenBank/DDBJ whole genome shotgun (WGS) entry which is preliminary data.</text>
</comment>
<sequence>MVFVHLLSPSVWHSRAVLYLSLLVCVSYGTNAHPQRITSVCFDGATCTTATRRFDLRCRLPFPRDSRFCLLPPDFNPNRGRYSLAVNQRKIWFDSGWRLGGIHNRQVLVLLFVFTGPEFIHLFSQFLGAVAVVQTKIAPSRENTRIVSHPSKSRNAAARLLRNIEKRSKRRSLSDRRNVYAFSVLLLVSQPKLGCTTINTEQYRVSEKALCPTEFERRTPGRSAASESRRRLDGSQAENEKRTGGGRKLQLSSLHPRDIPGKLVKNRTSILSVFSITAAII</sequence>
<dbReference type="Proteomes" id="UP001362999">
    <property type="component" value="Unassembled WGS sequence"/>
</dbReference>
<evidence type="ECO:0000256" key="1">
    <source>
        <dbReference type="SAM" id="MobiDB-lite"/>
    </source>
</evidence>
<evidence type="ECO:0000256" key="2">
    <source>
        <dbReference type="SAM" id="SignalP"/>
    </source>
</evidence>
<dbReference type="AlphaFoldDB" id="A0AAV9ZMR6"/>
<dbReference type="EMBL" id="JAWWNJ010000130">
    <property type="protein sequence ID" value="KAK6987729.1"/>
    <property type="molecule type" value="Genomic_DNA"/>
</dbReference>
<organism evidence="3 4">
    <name type="scientific">Favolaschia claudopus</name>
    <dbReference type="NCBI Taxonomy" id="2862362"/>
    <lineage>
        <taxon>Eukaryota</taxon>
        <taxon>Fungi</taxon>
        <taxon>Dikarya</taxon>
        <taxon>Basidiomycota</taxon>
        <taxon>Agaricomycotina</taxon>
        <taxon>Agaricomycetes</taxon>
        <taxon>Agaricomycetidae</taxon>
        <taxon>Agaricales</taxon>
        <taxon>Marasmiineae</taxon>
        <taxon>Mycenaceae</taxon>
        <taxon>Favolaschia</taxon>
    </lineage>
</organism>
<feature type="chain" id="PRO_5043754410" description="Secreted protein" evidence="2">
    <location>
        <begin position="33"/>
        <end position="281"/>
    </location>
</feature>
<feature type="region of interest" description="Disordered" evidence="1">
    <location>
        <begin position="216"/>
        <end position="260"/>
    </location>
</feature>
<reference evidence="3 4" key="1">
    <citation type="journal article" date="2024" name="J Genomics">
        <title>Draft genome sequencing and assembly of Favolaschia claudopus CIRM-BRFM 2984 isolated from oak limbs.</title>
        <authorList>
            <person name="Navarro D."/>
            <person name="Drula E."/>
            <person name="Chaduli D."/>
            <person name="Cazenave R."/>
            <person name="Ahrendt S."/>
            <person name="Wang J."/>
            <person name="Lipzen A."/>
            <person name="Daum C."/>
            <person name="Barry K."/>
            <person name="Grigoriev I.V."/>
            <person name="Favel A."/>
            <person name="Rosso M.N."/>
            <person name="Martin F."/>
        </authorList>
    </citation>
    <scope>NUCLEOTIDE SEQUENCE [LARGE SCALE GENOMIC DNA]</scope>
    <source>
        <strain evidence="3 4">CIRM-BRFM 2984</strain>
    </source>
</reference>
<keyword evidence="4" id="KW-1185">Reference proteome</keyword>
<gene>
    <name evidence="3" type="ORF">R3P38DRAFT_3101175</name>
</gene>